<gene>
    <name evidence="1" type="ORF">JP36_10065</name>
</gene>
<dbReference type="Proteomes" id="UP000030539">
    <property type="component" value="Unassembled WGS sequence"/>
</dbReference>
<dbReference type="RefSeq" id="WP_039174269.1">
    <property type="nucleotide sequence ID" value="NZ_JPXX01000029.1"/>
</dbReference>
<dbReference type="EMBL" id="JPXX01000029">
    <property type="protein sequence ID" value="KGQ36469.1"/>
    <property type="molecule type" value="Genomic_DNA"/>
</dbReference>
<accession>A0A0A2YGI2</accession>
<proteinExistence type="predicted"/>
<dbReference type="STRING" id="155515.JP36_10065"/>
<sequence length="76" mass="9087">MQENIKKIYRSNKKLFERHCYLFAIKAANSPEALVEALTEGIHHFEVKKFTGWVEVRAVLNNQMTVTKNEEKRRWH</sequence>
<evidence type="ECO:0000313" key="2">
    <source>
        <dbReference type="Proteomes" id="UP000030539"/>
    </source>
</evidence>
<organism evidence="1 2">
    <name type="scientific">Gallibacterium genomosp. 1</name>
    <dbReference type="NCBI Taxonomy" id="155515"/>
    <lineage>
        <taxon>Bacteria</taxon>
        <taxon>Pseudomonadati</taxon>
        <taxon>Pseudomonadota</taxon>
        <taxon>Gammaproteobacteria</taxon>
        <taxon>Pasteurellales</taxon>
        <taxon>Pasteurellaceae</taxon>
        <taxon>Gallibacterium</taxon>
    </lineage>
</organism>
<name>A0A0A2YGI2_9PAST</name>
<evidence type="ECO:0000313" key="1">
    <source>
        <dbReference type="EMBL" id="KGQ36469.1"/>
    </source>
</evidence>
<comment type="caution">
    <text evidence="1">The sequence shown here is derived from an EMBL/GenBank/DDBJ whole genome shotgun (WGS) entry which is preliminary data.</text>
</comment>
<dbReference type="AlphaFoldDB" id="A0A0A2YGI2"/>
<reference evidence="1 2" key="1">
    <citation type="submission" date="2014-08" db="EMBL/GenBank/DDBJ databases">
        <title>Chaperone-usher fimbriae in a diverse selection of Gallibacterium genomes.</title>
        <authorList>
            <person name="Kudirkiene E."/>
            <person name="Bager R.J."/>
            <person name="Johnson T.J."/>
            <person name="Bojesen A.M."/>
        </authorList>
    </citation>
    <scope>NUCLEOTIDE SEQUENCE [LARGE SCALE GENOMIC DNA]</scope>
    <source>
        <strain evidence="1 2">CCM5974</strain>
    </source>
</reference>
<protein>
    <submittedName>
        <fullName evidence="1">Uncharacterized protein</fullName>
    </submittedName>
</protein>